<organism evidence="3 4">
    <name type="scientific">Sphagnurus paluster</name>
    <dbReference type="NCBI Taxonomy" id="117069"/>
    <lineage>
        <taxon>Eukaryota</taxon>
        <taxon>Fungi</taxon>
        <taxon>Dikarya</taxon>
        <taxon>Basidiomycota</taxon>
        <taxon>Agaricomycotina</taxon>
        <taxon>Agaricomycetes</taxon>
        <taxon>Agaricomycetidae</taxon>
        <taxon>Agaricales</taxon>
        <taxon>Tricholomatineae</taxon>
        <taxon>Lyophyllaceae</taxon>
        <taxon>Sphagnurus</taxon>
    </lineage>
</organism>
<comment type="caution">
    <text evidence="3">The sequence shown here is derived from an EMBL/GenBank/DDBJ whole genome shotgun (WGS) entry which is preliminary data.</text>
</comment>
<dbReference type="Pfam" id="PF18758">
    <property type="entry name" value="KDZ"/>
    <property type="match status" value="1"/>
</dbReference>
<dbReference type="AlphaFoldDB" id="A0A9P7FVP7"/>
<keyword evidence="4" id="KW-1185">Reference proteome</keyword>
<proteinExistence type="predicted"/>
<evidence type="ECO:0000313" key="3">
    <source>
        <dbReference type="EMBL" id="KAG5635682.1"/>
    </source>
</evidence>
<dbReference type="OrthoDB" id="3235114at2759"/>
<evidence type="ECO:0000313" key="4">
    <source>
        <dbReference type="Proteomes" id="UP000717328"/>
    </source>
</evidence>
<dbReference type="EMBL" id="JABCKI010006041">
    <property type="protein sequence ID" value="KAG5635682.1"/>
    <property type="molecule type" value="Genomic_DNA"/>
</dbReference>
<sequence length="651" mass="74920">MVCTSFFNLIDHPCKTYRASKDGRIEKFFDLLVPIWFDRFPVKLLDNFDADEGWDGANPDRVEWAKGIQTRLLYKKLPWMAGCHGHNWHKYPDWEQYLTLDSNHLRRRHEYFDAARNNVYLQGDEFLEHVVTTEECEAIQRIQAEALLEEEQDFKADFDSYIAPAPHPTVPPVKVTQCHNVYEPTATGFSTRQTFISVPVTTAPNSQPPVHLEILWNHTSDMQVPEDDCKVFSFERLDLSHPDHKLGSTDDQALVKRRQTLAMDHPLFLWTEHIDLYLQELLRMEGPADQPLSCNRCAKEHSSKSLLFRCSDCTKTILFCSDCMIIDHRLRPLRQIKQWNGTYFEATTLQQLGLIVQVGHLHSENCPMPFKVPDFTVLDVNGIHHIHLQFCTCPEAMPRHVQLLHYRLFPATTIYPQTAATFNILHYFQLLSFMSKVSANKFYYTLVRLTDNTGNTDLPDRYPQFLRMIRQWWHLKMLKHAGRGHDPSGVKGTLKHLKTLSYSNDPGLNHGYAYFVEDRGFKAYLRQYGERVKDEDDPHNCNNHDAIKSASIRGGKGLDTSGTGKTECAQHDMKRPVSVGDLQKGKRYVNMDFFFLSSMRPNPPKKVVVLVGRTDGEAPKRGWAAVNAVTSSTKEMGPGSRHDTLDDHFGD</sequence>
<dbReference type="Proteomes" id="UP000717328">
    <property type="component" value="Unassembled WGS sequence"/>
</dbReference>
<dbReference type="InterPro" id="IPR040521">
    <property type="entry name" value="KDZ"/>
</dbReference>
<reference evidence="3" key="1">
    <citation type="submission" date="2021-02" db="EMBL/GenBank/DDBJ databases">
        <authorList>
            <person name="Nieuwenhuis M."/>
            <person name="Van De Peppel L.J.J."/>
        </authorList>
    </citation>
    <scope>NUCLEOTIDE SEQUENCE</scope>
    <source>
        <strain evidence="3">D49</strain>
    </source>
</reference>
<dbReference type="InterPro" id="IPR041457">
    <property type="entry name" value="CxC2_KDZ-assoc"/>
</dbReference>
<protein>
    <recommendedName>
        <fullName evidence="2">CxC2-like cysteine cluster KDZ transposase-associated domain-containing protein</fullName>
    </recommendedName>
</protein>
<evidence type="ECO:0000259" key="2">
    <source>
        <dbReference type="Pfam" id="PF18803"/>
    </source>
</evidence>
<feature type="compositionally biased region" description="Basic and acidic residues" evidence="1">
    <location>
        <begin position="640"/>
        <end position="651"/>
    </location>
</feature>
<feature type="region of interest" description="Disordered" evidence="1">
    <location>
        <begin position="631"/>
        <end position="651"/>
    </location>
</feature>
<feature type="domain" description="CxC2-like cysteine cluster KDZ transposase-associated" evidence="2">
    <location>
        <begin position="349"/>
        <end position="454"/>
    </location>
</feature>
<accession>A0A9P7FVP7</accession>
<gene>
    <name evidence="3" type="ORF">H0H81_010420</name>
</gene>
<reference evidence="3" key="2">
    <citation type="submission" date="2021-10" db="EMBL/GenBank/DDBJ databases">
        <title>Phylogenomics reveals ancestral predisposition of the termite-cultivated fungus Termitomyces towards a domesticated lifestyle.</title>
        <authorList>
            <person name="Auxier B."/>
            <person name="Grum-Grzhimaylo A."/>
            <person name="Cardenas M.E."/>
            <person name="Lodge J.D."/>
            <person name="Laessoe T."/>
            <person name="Pedersen O."/>
            <person name="Smith M.E."/>
            <person name="Kuyper T.W."/>
            <person name="Franco-Molano E.A."/>
            <person name="Baroni T.J."/>
            <person name="Aanen D.K."/>
        </authorList>
    </citation>
    <scope>NUCLEOTIDE SEQUENCE</scope>
    <source>
        <strain evidence="3">D49</strain>
    </source>
</reference>
<dbReference type="Pfam" id="PF18803">
    <property type="entry name" value="CxC2"/>
    <property type="match status" value="1"/>
</dbReference>
<name>A0A9P7FVP7_9AGAR</name>
<evidence type="ECO:0000256" key="1">
    <source>
        <dbReference type="SAM" id="MobiDB-lite"/>
    </source>
</evidence>